<comment type="caution">
    <text evidence="1">The sequence shown here is derived from an EMBL/GenBank/DDBJ whole genome shotgun (WGS) entry which is preliminary data.</text>
</comment>
<keyword evidence="2" id="KW-1185">Reference proteome</keyword>
<gene>
    <name evidence="1" type="ORF">PGIGA_G00260830</name>
</gene>
<organism evidence="1 2">
    <name type="scientific">Pangasianodon gigas</name>
    <name type="common">Mekong giant catfish</name>
    <name type="synonym">Pangasius gigas</name>
    <dbReference type="NCBI Taxonomy" id="30993"/>
    <lineage>
        <taxon>Eukaryota</taxon>
        <taxon>Metazoa</taxon>
        <taxon>Chordata</taxon>
        <taxon>Craniata</taxon>
        <taxon>Vertebrata</taxon>
        <taxon>Euteleostomi</taxon>
        <taxon>Actinopterygii</taxon>
        <taxon>Neopterygii</taxon>
        <taxon>Teleostei</taxon>
        <taxon>Ostariophysi</taxon>
        <taxon>Siluriformes</taxon>
        <taxon>Pangasiidae</taxon>
        <taxon>Pangasianodon</taxon>
    </lineage>
</organism>
<dbReference type="EMBL" id="CM040462">
    <property type="protein sequence ID" value="MCI4382198.1"/>
    <property type="molecule type" value="Genomic_DNA"/>
</dbReference>
<reference evidence="1 2" key="1">
    <citation type="journal article" date="2022" name="bioRxiv">
        <title>An ancient truncated duplication of the anti-Mullerian hormone receptor type 2 gene is a potential conserved master sex determinant in the Pangasiidae catfish family.</title>
        <authorList>
            <person name="Wen M."/>
            <person name="Pan Q."/>
            <person name="Jouanno E."/>
            <person name="Montfort J."/>
            <person name="Zahm M."/>
            <person name="Cabau C."/>
            <person name="Klopp C."/>
            <person name="Iampietro C."/>
            <person name="Roques C."/>
            <person name="Bouchez O."/>
            <person name="Castinel A."/>
            <person name="Donnadieu C."/>
            <person name="Parrinello H."/>
            <person name="Poncet C."/>
            <person name="Belmonte E."/>
            <person name="Gautier V."/>
            <person name="Avarre J.-C."/>
            <person name="Dugue R."/>
            <person name="Gustiano R."/>
            <person name="Ha T.T.T."/>
            <person name="Campet M."/>
            <person name="Sriphairoj K."/>
            <person name="Ribolli J."/>
            <person name="de Almeida F.L."/>
            <person name="Desvignes T."/>
            <person name="Postlethwait J.H."/>
            <person name="Bucao C.F."/>
            <person name="Robinson-Rechavi M."/>
            <person name="Bobe J."/>
            <person name="Herpin A."/>
            <person name="Guiguen Y."/>
        </authorList>
    </citation>
    <scope>NUCLEOTIDE SEQUENCE [LARGE SCALE GENOMIC DNA]</scope>
    <source>
        <strain evidence="1">YG-Dec2019</strain>
    </source>
</reference>
<dbReference type="Proteomes" id="UP000829447">
    <property type="component" value="Linkage Group LG9"/>
</dbReference>
<accession>A0ACC5WT08</accession>
<evidence type="ECO:0000313" key="2">
    <source>
        <dbReference type="Proteomes" id="UP000829447"/>
    </source>
</evidence>
<evidence type="ECO:0000313" key="1">
    <source>
        <dbReference type="EMBL" id="MCI4382198.1"/>
    </source>
</evidence>
<proteinExistence type="predicted"/>
<feature type="non-terminal residue" evidence="1">
    <location>
        <position position="1"/>
    </location>
</feature>
<sequence length="68" mass="7300">FLLHWGFGALLKSLTSVVVLRVGEGAGHSLPPPTIPAGPETRTHNLQVHLRVASPTLYPLGHNCPLKE</sequence>
<name>A0ACC5WT08_PANGG</name>
<feature type="non-terminal residue" evidence="1">
    <location>
        <position position="68"/>
    </location>
</feature>
<protein>
    <submittedName>
        <fullName evidence="1">Uncharacterized protein</fullName>
    </submittedName>
</protein>